<dbReference type="AlphaFoldDB" id="A0A1H8W044"/>
<keyword evidence="3" id="KW-1185">Reference proteome</keyword>
<sequence>MTHAFSTLRQAVTTDPRWLPDRLREARAVIADVAHHSDHLIRLACKVLIRHGETERERRDAHVLLLIVEARTPQRHRPHRGPDDEPDPAEGAGVTS</sequence>
<protein>
    <submittedName>
        <fullName evidence="2">Uncharacterized protein</fullName>
    </submittedName>
</protein>
<name>A0A1H8W044_9RHOB</name>
<dbReference type="EMBL" id="FODS01000038">
    <property type="protein sequence ID" value="SEP20887.1"/>
    <property type="molecule type" value="Genomic_DNA"/>
</dbReference>
<evidence type="ECO:0000256" key="1">
    <source>
        <dbReference type="SAM" id="MobiDB-lite"/>
    </source>
</evidence>
<dbReference type="InterPro" id="IPR029032">
    <property type="entry name" value="AhpD-like"/>
</dbReference>
<accession>A0A1H8W044</accession>
<evidence type="ECO:0000313" key="2">
    <source>
        <dbReference type="EMBL" id="SEP20887.1"/>
    </source>
</evidence>
<organism evidence="2 3">
    <name type="scientific">Salinihabitans flavidus</name>
    <dbReference type="NCBI Taxonomy" id="569882"/>
    <lineage>
        <taxon>Bacteria</taxon>
        <taxon>Pseudomonadati</taxon>
        <taxon>Pseudomonadota</taxon>
        <taxon>Alphaproteobacteria</taxon>
        <taxon>Rhodobacterales</taxon>
        <taxon>Roseobacteraceae</taxon>
        <taxon>Salinihabitans</taxon>
    </lineage>
</organism>
<gene>
    <name evidence="2" type="ORF">SAMN04490248_13818</name>
</gene>
<dbReference type="STRING" id="569882.SAMN04490248_13818"/>
<dbReference type="Proteomes" id="UP000198893">
    <property type="component" value="Unassembled WGS sequence"/>
</dbReference>
<evidence type="ECO:0000313" key="3">
    <source>
        <dbReference type="Proteomes" id="UP000198893"/>
    </source>
</evidence>
<proteinExistence type="predicted"/>
<dbReference type="SUPFAM" id="SSF69118">
    <property type="entry name" value="AhpD-like"/>
    <property type="match status" value="1"/>
</dbReference>
<feature type="region of interest" description="Disordered" evidence="1">
    <location>
        <begin position="70"/>
        <end position="96"/>
    </location>
</feature>
<reference evidence="2 3" key="1">
    <citation type="submission" date="2016-10" db="EMBL/GenBank/DDBJ databases">
        <authorList>
            <person name="de Groot N.N."/>
        </authorList>
    </citation>
    <scope>NUCLEOTIDE SEQUENCE [LARGE SCALE GENOMIC DNA]</scope>
    <source>
        <strain evidence="2 3">DSM 27842</strain>
    </source>
</reference>